<sequence length="157" mass="17593">MRKLRPGRGADAGVRERAGVTRFVATRSLRAAYEATAYVVFLRGRERVLRIGARPPALPWGVHRQAAFITAWNPFGRLRPARINDRAHRRLAADLRKAGLRSFPAEGRGDAGDWPPERSLLVFGCGGKAAAAWGRRLRQNAILWIVRERPVRLVALR</sequence>
<dbReference type="InterPro" id="IPR021710">
    <property type="entry name" value="DUF3293"/>
</dbReference>
<dbReference type="OrthoDB" id="7274756at2"/>
<dbReference type="AlphaFoldDB" id="A0A5M6J1Y6"/>
<reference evidence="1 2" key="1">
    <citation type="submission" date="2019-09" db="EMBL/GenBank/DDBJ databases">
        <title>Genome sequence of Rhodovastum atsumiense, a diverse member of the Acetobacteraceae family of non-sulfur purple photosynthetic bacteria.</title>
        <authorList>
            <person name="Meyer T."/>
            <person name="Kyndt J."/>
        </authorList>
    </citation>
    <scope>NUCLEOTIDE SEQUENCE [LARGE SCALE GENOMIC DNA]</scope>
    <source>
        <strain evidence="1 2">DSM 21279</strain>
    </source>
</reference>
<evidence type="ECO:0000313" key="2">
    <source>
        <dbReference type="Proteomes" id="UP000325255"/>
    </source>
</evidence>
<gene>
    <name evidence="1" type="ORF">F1189_04115</name>
</gene>
<organism evidence="1 2">
    <name type="scientific">Rhodovastum atsumiense</name>
    <dbReference type="NCBI Taxonomy" id="504468"/>
    <lineage>
        <taxon>Bacteria</taxon>
        <taxon>Pseudomonadati</taxon>
        <taxon>Pseudomonadota</taxon>
        <taxon>Alphaproteobacteria</taxon>
        <taxon>Acetobacterales</taxon>
        <taxon>Acetobacteraceae</taxon>
        <taxon>Rhodovastum</taxon>
    </lineage>
</organism>
<dbReference type="Pfam" id="PF11697">
    <property type="entry name" value="DUF3293"/>
    <property type="match status" value="1"/>
</dbReference>
<name>A0A5M6J1Y6_9PROT</name>
<proteinExistence type="predicted"/>
<protein>
    <submittedName>
        <fullName evidence="1">DUF3293 domain-containing protein</fullName>
    </submittedName>
</protein>
<accession>A0A5M6J1Y6</accession>
<dbReference type="Proteomes" id="UP000325255">
    <property type="component" value="Unassembled WGS sequence"/>
</dbReference>
<keyword evidence="2" id="KW-1185">Reference proteome</keyword>
<comment type="caution">
    <text evidence="1">The sequence shown here is derived from an EMBL/GenBank/DDBJ whole genome shotgun (WGS) entry which is preliminary data.</text>
</comment>
<dbReference type="EMBL" id="VWPK01000005">
    <property type="protein sequence ID" value="KAA5613608.1"/>
    <property type="molecule type" value="Genomic_DNA"/>
</dbReference>
<evidence type="ECO:0000313" key="1">
    <source>
        <dbReference type="EMBL" id="KAA5613608.1"/>
    </source>
</evidence>